<proteinExistence type="inferred from homology"/>
<evidence type="ECO:0000256" key="5">
    <source>
        <dbReference type="ARBA" id="ARBA00019422"/>
    </source>
</evidence>
<dbReference type="PROSITE" id="PS50089">
    <property type="entry name" value="ZF_RING_2"/>
    <property type="match status" value="1"/>
</dbReference>
<evidence type="ECO:0000256" key="11">
    <source>
        <dbReference type="ARBA" id="ARBA00022833"/>
    </source>
</evidence>
<dbReference type="VEuPathDB" id="FungiDB:PHYBLDRAFT_138069"/>
<dbReference type="RefSeq" id="XP_018298550.1">
    <property type="nucleotide sequence ID" value="XM_018429927.1"/>
</dbReference>
<dbReference type="STRING" id="763407.A0A167QZF4"/>
<protein>
    <recommendedName>
        <fullName evidence="5 16">Non-structural maintenance of chromosomes element 1 homolog</fullName>
        <ecNumber evidence="4 16">2.3.2.27</ecNumber>
    </recommendedName>
</protein>
<keyword evidence="8 16" id="KW-0227">DNA damage</keyword>
<evidence type="ECO:0000256" key="4">
    <source>
        <dbReference type="ARBA" id="ARBA00012483"/>
    </source>
</evidence>
<dbReference type="Gene3D" id="3.30.40.10">
    <property type="entry name" value="Zinc/RING finger domain, C3HC4 (zinc finger)"/>
    <property type="match status" value="1"/>
</dbReference>
<dbReference type="PANTHER" id="PTHR20973">
    <property type="entry name" value="NON-SMC ELEMENT 1-RELATED"/>
    <property type="match status" value="1"/>
</dbReference>
<dbReference type="Gene3D" id="1.10.10.10">
    <property type="entry name" value="Winged helix-like DNA-binding domain superfamily/Winged helix DNA-binding domain"/>
    <property type="match status" value="1"/>
</dbReference>
<dbReference type="SUPFAM" id="SSF57850">
    <property type="entry name" value="RING/U-box"/>
    <property type="match status" value="1"/>
</dbReference>
<keyword evidence="19" id="KW-1185">Reference proteome</keyword>
<keyword evidence="12 16" id="KW-0233">DNA recombination</keyword>
<dbReference type="Pfam" id="PF08746">
    <property type="entry name" value="zf-RING-like"/>
    <property type="match status" value="1"/>
</dbReference>
<dbReference type="CDD" id="cd16493">
    <property type="entry name" value="RING-CH-C4HC3_NSE1"/>
    <property type="match status" value="1"/>
</dbReference>
<keyword evidence="14 16" id="KW-0539">Nucleus</keyword>
<keyword evidence="13 16" id="KW-0234">DNA repair</keyword>
<evidence type="ECO:0000256" key="3">
    <source>
        <dbReference type="ARBA" id="ARBA00010258"/>
    </source>
</evidence>
<accession>A0A167QZF4</accession>
<dbReference type="GO" id="GO:0005634">
    <property type="term" value="C:nucleus"/>
    <property type="evidence" value="ECO:0007669"/>
    <property type="project" value="UniProtKB-SubCell"/>
</dbReference>
<evidence type="ECO:0000313" key="18">
    <source>
        <dbReference type="EMBL" id="OAD80510.1"/>
    </source>
</evidence>
<dbReference type="Pfam" id="PF07574">
    <property type="entry name" value="SMC_Nse1"/>
    <property type="match status" value="1"/>
</dbReference>
<dbReference type="InterPro" id="IPR036388">
    <property type="entry name" value="WH-like_DNA-bd_sf"/>
</dbReference>
<name>A0A167QZF4_PHYB8</name>
<evidence type="ECO:0000256" key="12">
    <source>
        <dbReference type="ARBA" id="ARBA00023172"/>
    </source>
</evidence>
<dbReference type="EC" id="2.3.2.27" evidence="4 16"/>
<comment type="subunit">
    <text evidence="16">Component of the Smc5-Smc6 complex.</text>
</comment>
<keyword evidence="9 15" id="KW-0863">Zinc-finger</keyword>
<gene>
    <name evidence="18" type="ORF">PHYBLDRAFT_138069</name>
</gene>
<evidence type="ECO:0000259" key="17">
    <source>
        <dbReference type="PROSITE" id="PS50089"/>
    </source>
</evidence>
<dbReference type="InterPro" id="IPR014857">
    <property type="entry name" value="Nse1_RING_C4HC3-type"/>
</dbReference>
<dbReference type="Proteomes" id="UP000077315">
    <property type="component" value="Unassembled WGS sequence"/>
</dbReference>
<evidence type="ECO:0000256" key="6">
    <source>
        <dbReference type="ARBA" id="ARBA00022679"/>
    </source>
</evidence>
<dbReference type="InterPro" id="IPR013083">
    <property type="entry name" value="Znf_RING/FYVE/PHD"/>
</dbReference>
<dbReference type="FunFam" id="1.10.10.10:FF:000270">
    <property type="entry name" value="Non-structural maintenance of chromosomes element 1 homolog"/>
    <property type="match status" value="1"/>
</dbReference>
<evidence type="ECO:0000256" key="7">
    <source>
        <dbReference type="ARBA" id="ARBA00022723"/>
    </source>
</evidence>
<dbReference type="OrthoDB" id="185455at2759"/>
<evidence type="ECO:0000256" key="8">
    <source>
        <dbReference type="ARBA" id="ARBA00022763"/>
    </source>
</evidence>
<feature type="domain" description="RING-type" evidence="17">
    <location>
        <begin position="202"/>
        <end position="244"/>
    </location>
</feature>
<organism evidence="18 19">
    <name type="scientific">Phycomyces blakesleeanus (strain ATCC 8743b / DSM 1359 / FGSC 10004 / NBRC 33097 / NRRL 1555)</name>
    <dbReference type="NCBI Taxonomy" id="763407"/>
    <lineage>
        <taxon>Eukaryota</taxon>
        <taxon>Fungi</taxon>
        <taxon>Fungi incertae sedis</taxon>
        <taxon>Mucoromycota</taxon>
        <taxon>Mucoromycotina</taxon>
        <taxon>Mucoromycetes</taxon>
        <taxon>Mucorales</taxon>
        <taxon>Phycomycetaceae</taxon>
        <taxon>Phycomyces</taxon>
    </lineage>
</organism>
<reference evidence="19" key="1">
    <citation type="submission" date="2015-06" db="EMBL/GenBank/DDBJ databases">
        <title>Expansion of signal transduction pathways in fungi by whole-genome duplication.</title>
        <authorList>
            <consortium name="DOE Joint Genome Institute"/>
            <person name="Corrochano L.M."/>
            <person name="Kuo A."/>
            <person name="Marcet-Houben M."/>
            <person name="Polaino S."/>
            <person name="Salamov A."/>
            <person name="Villalobos J.M."/>
            <person name="Alvarez M.I."/>
            <person name="Avalos J."/>
            <person name="Benito E.P."/>
            <person name="Benoit I."/>
            <person name="Burger G."/>
            <person name="Camino L.P."/>
            <person name="Canovas D."/>
            <person name="Cerda-Olmedo E."/>
            <person name="Cheng J.-F."/>
            <person name="Dominguez A."/>
            <person name="Elias M."/>
            <person name="Eslava A.P."/>
            <person name="Glaser F."/>
            <person name="Grimwood J."/>
            <person name="Gutierrez G."/>
            <person name="Heitman J."/>
            <person name="Henrissat B."/>
            <person name="Iturriaga E.A."/>
            <person name="Lang B.F."/>
            <person name="Lavin J.L."/>
            <person name="Lee S."/>
            <person name="Li W."/>
            <person name="Lindquist E."/>
            <person name="Lopez-Garcia S."/>
            <person name="Luque E.M."/>
            <person name="Marcos A.T."/>
            <person name="Martin J."/>
            <person name="McCluskey K."/>
            <person name="Medina H.R."/>
            <person name="Miralles-Duran A."/>
            <person name="Miyazaki A."/>
            <person name="Munoz-Torres E."/>
            <person name="Oguiza J.A."/>
            <person name="Ohm R."/>
            <person name="Olmedo M."/>
            <person name="Orejas M."/>
            <person name="Ortiz-Castellanos L."/>
            <person name="Pisabarro A.G."/>
            <person name="Rodriguez-Romero J."/>
            <person name="Ruiz-Herrera J."/>
            <person name="Ruiz-Vazquez R."/>
            <person name="Sanz C."/>
            <person name="Schackwitz W."/>
            <person name="Schmutz J."/>
            <person name="Shahriari M."/>
            <person name="Shelest E."/>
            <person name="Silva-Franco F."/>
            <person name="Soanes D."/>
            <person name="Syed K."/>
            <person name="Tagua V.G."/>
            <person name="Talbot N.J."/>
            <person name="Thon M."/>
            <person name="De vries R.P."/>
            <person name="Wiebenga A."/>
            <person name="Yadav J.S."/>
            <person name="Braun E.L."/>
            <person name="Baker S."/>
            <person name="Garre V."/>
            <person name="Horwitz B."/>
            <person name="Torres-Martinez S."/>
            <person name="Idnurm A."/>
            <person name="Herrera-Estrella A."/>
            <person name="Gabaldon T."/>
            <person name="Grigoriev I.V."/>
        </authorList>
    </citation>
    <scope>NUCLEOTIDE SEQUENCE [LARGE SCALE GENOMIC DNA]</scope>
    <source>
        <strain evidence="19">NRRL 1555(-)</strain>
    </source>
</reference>
<comment type="function">
    <text evidence="16">Acts in a DNA repair pathway for removal of UV-induced DNA damage that is distinct from classical nucleotide excision repair and in repair of ionizing radiation damage. Functions in homologous recombination repair of DNA double strand breaks and in recovery of stalled replication forks.</text>
</comment>
<dbReference type="FunCoup" id="A0A167QZF4">
    <property type="interactions" value="116"/>
</dbReference>
<keyword evidence="7 16" id="KW-0479">Metal-binding</keyword>
<keyword evidence="6 16" id="KW-0808">Transferase</keyword>
<evidence type="ECO:0000256" key="14">
    <source>
        <dbReference type="ARBA" id="ARBA00023242"/>
    </source>
</evidence>
<dbReference type="AlphaFoldDB" id="A0A167QZF4"/>
<dbReference type="EMBL" id="KV440971">
    <property type="protein sequence ID" value="OAD80510.1"/>
    <property type="molecule type" value="Genomic_DNA"/>
</dbReference>
<evidence type="ECO:0000256" key="16">
    <source>
        <dbReference type="RuleBase" id="RU368018"/>
    </source>
</evidence>
<dbReference type="InParanoid" id="A0A167QZF4"/>
<dbReference type="Gene3D" id="3.90.1150.220">
    <property type="match status" value="1"/>
</dbReference>
<sequence>MNVNCPRPLTMNANQPVDPSSYNDCHRLFLQSMLTQKIVREDQALNLYDEASKLTGVPRTDFSDFVACINQGINEIDLALKRSHNERNGVPVIALVNTLDDEISQMATEYSPSTIMYFRQLAENIITAEDEDYAISSMEAIRLGQKMTPALTQKETQDLLDRLVADGWLFCTRQGAYVMETRTVLELNVYFKEQYGEYMKECQFCLDVVTMGERCESVDCPVRIHRHCAERYFREQPNSTCPLCGTMWSHLNTFGLGLS</sequence>
<dbReference type="GeneID" id="28990833"/>
<dbReference type="GO" id="GO:0008270">
    <property type="term" value="F:zinc ion binding"/>
    <property type="evidence" value="ECO:0007669"/>
    <property type="project" value="UniProtKB-KW"/>
</dbReference>
<dbReference type="GO" id="GO:0000724">
    <property type="term" value="P:double-strand break repair via homologous recombination"/>
    <property type="evidence" value="ECO:0007669"/>
    <property type="project" value="TreeGrafter"/>
</dbReference>
<evidence type="ECO:0000256" key="2">
    <source>
        <dbReference type="ARBA" id="ARBA00004123"/>
    </source>
</evidence>
<evidence type="ECO:0000256" key="10">
    <source>
        <dbReference type="ARBA" id="ARBA00022786"/>
    </source>
</evidence>
<keyword evidence="10 16" id="KW-0833">Ubl conjugation pathway</keyword>
<dbReference type="PANTHER" id="PTHR20973:SF0">
    <property type="entry name" value="NON-STRUCTURAL MAINTENANCE OF CHROMOSOMES ELEMENT 1 HOMOLOG"/>
    <property type="match status" value="1"/>
</dbReference>
<keyword evidence="11 16" id="KW-0862">Zinc</keyword>
<evidence type="ECO:0000256" key="9">
    <source>
        <dbReference type="ARBA" id="ARBA00022771"/>
    </source>
</evidence>
<comment type="catalytic activity">
    <reaction evidence="1 16">
        <text>S-ubiquitinyl-[E2 ubiquitin-conjugating enzyme]-L-cysteine + [acceptor protein]-L-lysine = [E2 ubiquitin-conjugating enzyme]-L-cysteine + N(6)-ubiquitinyl-[acceptor protein]-L-lysine.</text>
        <dbReference type="EC" id="2.3.2.27"/>
    </reaction>
</comment>
<evidence type="ECO:0000256" key="15">
    <source>
        <dbReference type="PROSITE-ProRule" id="PRU00175"/>
    </source>
</evidence>
<dbReference type="GO" id="GO:0061630">
    <property type="term" value="F:ubiquitin protein ligase activity"/>
    <property type="evidence" value="ECO:0007669"/>
    <property type="project" value="UniProtKB-EC"/>
</dbReference>
<evidence type="ECO:0000256" key="13">
    <source>
        <dbReference type="ARBA" id="ARBA00023204"/>
    </source>
</evidence>
<dbReference type="InterPro" id="IPR001841">
    <property type="entry name" value="Znf_RING"/>
</dbReference>
<comment type="similarity">
    <text evidence="3 16">Belongs to the NSE1 family.</text>
</comment>
<dbReference type="InterPro" id="IPR011513">
    <property type="entry name" value="Nse1"/>
</dbReference>
<dbReference type="GO" id="GO:0030915">
    <property type="term" value="C:Smc5-Smc6 complex"/>
    <property type="evidence" value="ECO:0007669"/>
    <property type="project" value="UniProtKB-UniRule"/>
</dbReference>
<evidence type="ECO:0000256" key="1">
    <source>
        <dbReference type="ARBA" id="ARBA00000900"/>
    </source>
</evidence>
<comment type="subcellular location">
    <subcellularLocation>
        <location evidence="2 16">Nucleus</location>
    </subcellularLocation>
</comment>
<evidence type="ECO:0000313" key="19">
    <source>
        <dbReference type="Proteomes" id="UP000077315"/>
    </source>
</evidence>